<feature type="compositionally biased region" description="Low complexity" evidence="1">
    <location>
        <begin position="292"/>
        <end position="303"/>
    </location>
</feature>
<feature type="compositionally biased region" description="Basic and acidic residues" evidence="1">
    <location>
        <begin position="475"/>
        <end position="490"/>
    </location>
</feature>
<gene>
    <name evidence="3" type="ORF">R9X50_00029500</name>
</gene>
<dbReference type="GO" id="GO:0140849">
    <property type="term" value="F:ATP-dependent H2AZ histone chaperone activity"/>
    <property type="evidence" value="ECO:0007669"/>
    <property type="project" value="InterPro"/>
</dbReference>
<evidence type="ECO:0000256" key="1">
    <source>
        <dbReference type="SAM" id="MobiDB-lite"/>
    </source>
</evidence>
<reference evidence="3 4" key="1">
    <citation type="submission" date="2023-11" db="EMBL/GenBank/DDBJ databases">
        <title>An acidophilic fungus is an integral part of prey digestion in a carnivorous sundew plant.</title>
        <authorList>
            <person name="Tsai I.J."/>
        </authorList>
    </citation>
    <scope>NUCLEOTIDE SEQUENCE [LARGE SCALE GENOMIC DNA]</scope>
    <source>
        <strain evidence="3">169a</strain>
    </source>
</reference>
<feature type="region of interest" description="Disordered" evidence="1">
    <location>
        <begin position="472"/>
        <end position="584"/>
    </location>
</feature>
<sequence length="584" mass="64118">MAPGKAPTTGQKRASARHAKADTPATKKLKASTPIERSPAPSVPIAEVRAPRLPAKIVESRPLPWVEEAQSPALSNDEYQSLAASGVLQAAMDRSRAKWTNNGIFQRYWVKPETGKHARPPPPGNPETNWMKGKGQCRIRIEPHIFEAELYVEERFKPMPTPKQYVPPKAAFSQPYRPPNATQPFIHQNQNRGLPLQNHNSQPGTPAPRAPQQPVNVRPTPVPQDKKVQPDPVISLLAARASSDQSLKTLMKEVATGNASQEQLRVFQRHIDELTKIIQDDKRKKEAEEKAAQAASAANSSTAPSMTTTPIQPQHQQPMPPPRPYVAPQPPVLPYNQQKYTPPQPPPPPASLPVVLGFITLGSTDDRFLFPQYSVLEALSPQHLLVSFIVTRDGKDAADFTGIDRQKTYWSPVTMMVEVAYGREELLNHIRRWVKTPEEVTKHMVEIMGRCTRAPEAHLAFRLPFKGSAMAESEAVSRDETPTTADEKNKEKKRKSGVIFVKKPLPKDAPPKSNTDAINPPATEGQASSTSQATDTAVKAADPAPTTVAGDTSAPLTTETTKKAAEAEGGRPKRSTRKSVRIST</sequence>
<feature type="compositionally biased region" description="Polar residues" evidence="1">
    <location>
        <begin position="525"/>
        <end position="535"/>
    </location>
</feature>
<keyword evidence="4" id="KW-1185">Reference proteome</keyword>
<proteinExistence type="predicted"/>
<feature type="region of interest" description="Disordered" evidence="1">
    <location>
        <begin position="280"/>
        <end position="348"/>
    </location>
</feature>
<dbReference type="AlphaFoldDB" id="A0AAQ3LX58"/>
<feature type="region of interest" description="Disordered" evidence="1">
    <location>
        <begin position="1"/>
        <end position="47"/>
    </location>
</feature>
<dbReference type="InterPro" id="IPR037651">
    <property type="entry name" value="Swc3"/>
</dbReference>
<dbReference type="EMBL" id="CP138580">
    <property type="protein sequence ID" value="WPG97518.1"/>
    <property type="molecule type" value="Genomic_DNA"/>
</dbReference>
<feature type="compositionally biased region" description="Polar residues" evidence="1">
    <location>
        <begin position="180"/>
        <end position="204"/>
    </location>
</feature>
<dbReference type="PANTHER" id="PTHR28108">
    <property type="entry name" value="SWR1-COMPLEX PROTEIN 3"/>
    <property type="match status" value="1"/>
</dbReference>
<feature type="region of interest" description="Disordered" evidence="1">
    <location>
        <begin position="162"/>
        <end position="229"/>
    </location>
</feature>
<feature type="compositionally biased region" description="Basic and acidic residues" evidence="1">
    <location>
        <begin position="280"/>
        <end position="291"/>
    </location>
</feature>
<feature type="compositionally biased region" description="Pro residues" evidence="1">
    <location>
        <begin position="318"/>
        <end position="333"/>
    </location>
</feature>
<feature type="compositionally biased region" description="Basic residues" evidence="1">
    <location>
        <begin position="572"/>
        <end position="584"/>
    </location>
</feature>
<feature type="compositionally biased region" description="Basic and acidic residues" evidence="1">
    <location>
        <begin position="560"/>
        <end position="571"/>
    </location>
</feature>
<dbReference type="Proteomes" id="UP001303373">
    <property type="component" value="Chromosome 1"/>
</dbReference>
<dbReference type="GO" id="GO:0000812">
    <property type="term" value="C:Swr1 complex"/>
    <property type="evidence" value="ECO:0007669"/>
    <property type="project" value="InterPro"/>
</dbReference>
<evidence type="ECO:0000313" key="4">
    <source>
        <dbReference type="Proteomes" id="UP001303373"/>
    </source>
</evidence>
<feature type="domain" description="SWR1-complex protein 3" evidence="2">
    <location>
        <begin position="54"/>
        <end position="152"/>
    </location>
</feature>
<accession>A0AAQ3LX58</accession>
<organism evidence="3 4">
    <name type="scientific">Acrodontium crateriforme</name>
    <dbReference type="NCBI Taxonomy" id="150365"/>
    <lineage>
        <taxon>Eukaryota</taxon>
        <taxon>Fungi</taxon>
        <taxon>Dikarya</taxon>
        <taxon>Ascomycota</taxon>
        <taxon>Pezizomycotina</taxon>
        <taxon>Dothideomycetes</taxon>
        <taxon>Dothideomycetidae</taxon>
        <taxon>Mycosphaerellales</taxon>
        <taxon>Teratosphaeriaceae</taxon>
        <taxon>Acrodontium</taxon>
    </lineage>
</organism>
<dbReference type="Pfam" id="PF24707">
    <property type="entry name" value="Swc3"/>
    <property type="match status" value="1"/>
</dbReference>
<name>A0AAQ3LX58_9PEZI</name>
<dbReference type="InterPro" id="IPR057558">
    <property type="entry name" value="Swc3_dom"/>
</dbReference>
<dbReference type="PANTHER" id="PTHR28108:SF1">
    <property type="entry name" value="SWR1-COMPLEX PROTEIN 3"/>
    <property type="match status" value="1"/>
</dbReference>
<protein>
    <recommendedName>
        <fullName evidence="2">SWR1-complex protein 3 domain-containing protein</fullName>
    </recommendedName>
</protein>
<evidence type="ECO:0000259" key="2">
    <source>
        <dbReference type="Pfam" id="PF24707"/>
    </source>
</evidence>
<evidence type="ECO:0000313" key="3">
    <source>
        <dbReference type="EMBL" id="WPG97518.1"/>
    </source>
</evidence>